<dbReference type="PANTHER" id="PTHR14097:SF7">
    <property type="entry name" value="OXIDOREDUCTASE HTATIP2"/>
    <property type="match status" value="1"/>
</dbReference>
<keyword evidence="2" id="KW-1185">Reference proteome</keyword>
<dbReference type="InterPro" id="IPR036291">
    <property type="entry name" value="NAD(P)-bd_dom_sf"/>
</dbReference>
<evidence type="ECO:0000313" key="1">
    <source>
        <dbReference type="EMBL" id="MBB6670311.1"/>
    </source>
</evidence>
<gene>
    <name evidence="1" type="ORF">H7C19_06380</name>
</gene>
<sequence length="226" mass="24133">MTIAPKTAILAGATGLVGRSLLRRLLADERYGAVVALTRRPLAEGHPKLISLVVNFDELEKRSESLPAAEDWYCALGTTIKQAGSQAAFRAVDHDYPLALGRIAASRGAAQMMIVTAMGANAGSGIFYNRVKGEIERDLGALPLPALRIFRPSLLLGDRAQFRTGERFASVLMRATAPLMIGALRKYRAVHADTVAAAMIAAANAPDAPAGKIVYENDRLPELAAR</sequence>
<dbReference type="EMBL" id="JACJVP010000007">
    <property type="protein sequence ID" value="MBB6670311.1"/>
    <property type="molecule type" value="Genomic_DNA"/>
</dbReference>
<reference evidence="1 2" key="1">
    <citation type="submission" date="2020-08" db="EMBL/GenBank/DDBJ databases">
        <title>Cohnella phylogeny.</title>
        <authorList>
            <person name="Dunlap C."/>
        </authorList>
    </citation>
    <scope>NUCLEOTIDE SEQUENCE [LARGE SCALE GENOMIC DNA]</scope>
    <source>
        <strain evidence="1 2">DSM 28246</strain>
    </source>
</reference>
<accession>A0A7X0RMV6</accession>
<dbReference type="SUPFAM" id="SSF51735">
    <property type="entry name" value="NAD(P)-binding Rossmann-fold domains"/>
    <property type="match status" value="1"/>
</dbReference>
<dbReference type="Proteomes" id="UP000547209">
    <property type="component" value="Unassembled WGS sequence"/>
</dbReference>
<proteinExistence type="predicted"/>
<name>A0A7X0RMV6_9BACL</name>
<comment type="caution">
    <text evidence="1">The sequence shown here is derived from an EMBL/GenBank/DDBJ whole genome shotgun (WGS) entry which is preliminary data.</text>
</comment>
<dbReference type="AlphaFoldDB" id="A0A7X0RMV6"/>
<protein>
    <submittedName>
        <fullName evidence="1">Oxidoreductase</fullName>
    </submittedName>
</protein>
<organism evidence="1 2">
    <name type="scientific">Cohnella nanjingensis</name>
    <dbReference type="NCBI Taxonomy" id="1387779"/>
    <lineage>
        <taxon>Bacteria</taxon>
        <taxon>Bacillati</taxon>
        <taxon>Bacillota</taxon>
        <taxon>Bacilli</taxon>
        <taxon>Bacillales</taxon>
        <taxon>Paenibacillaceae</taxon>
        <taxon>Cohnella</taxon>
    </lineage>
</organism>
<dbReference type="Gene3D" id="3.40.50.720">
    <property type="entry name" value="NAD(P)-binding Rossmann-like Domain"/>
    <property type="match status" value="1"/>
</dbReference>
<evidence type="ECO:0000313" key="2">
    <source>
        <dbReference type="Proteomes" id="UP000547209"/>
    </source>
</evidence>
<dbReference type="RefSeq" id="WP_185141746.1">
    <property type="nucleotide sequence ID" value="NZ_JACJVP010000007.1"/>
</dbReference>
<dbReference type="PANTHER" id="PTHR14097">
    <property type="entry name" value="OXIDOREDUCTASE HTATIP2"/>
    <property type="match status" value="1"/>
</dbReference>